<gene>
    <name evidence="1" type="ORF">BN201_0036</name>
</gene>
<reference evidence="1 2" key="1">
    <citation type="submission" date="2012-08" db="EMBL/GenBank/DDBJ databases">
        <title>Selection and characterization of a candidate therapeutic bacteriophage that lyses the German Escherichia coli O104:H4 outbreak strain.</title>
        <authorList>
            <person name="Merabishvilli M."/>
            <person name="De Vos D."/>
            <person name="Verbeken G."/>
            <person name="Kropinski A."/>
            <person name="Vandenheuvel D."/>
            <person name="Lavigne R."/>
            <person name="Wattiau P."/>
            <person name="Mast J."/>
            <person name="Ragimbeau C."/>
            <person name="Mossong J."/>
            <person name="Scheres J."/>
            <person name="Chanishvili N."/>
            <person name="Vaneechoutte M."/>
            <person name="Pirnay J.P."/>
        </authorList>
    </citation>
    <scope>NUCLEOTIDE SEQUENCE [LARGE SCALE GENOMIC DNA]</scope>
</reference>
<dbReference type="KEGG" id="vg:23301084"/>
<dbReference type="RefSeq" id="YP_009118719.1">
    <property type="nucleotide sequence ID" value="NC_025425.1"/>
</dbReference>
<evidence type="ECO:0000313" key="1">
    <source>
        <dbReference type="EMBL" id="CEO90639.1"/>
    </source>
</evidence>
<dbReference type="EMBL" id="HE978309">
    <property type="protein sequence ID" value="CEO90639.1"/>
    <property type="molecule type" value="Genomic_DNA"/>
</dbReference>
<sequence length="87" mass="10134">MILSMTYLRHRVIEGLREYLALNKGIYVDPFMTYDPATLDYVIMLPDRRDTLVKVKAASVYNIDEDVLAFNIMECVIAEWINGKVKF</sequence>
<dbReference type="Proteomes" id="UP000203896">
    <property type="component" value="Segment"/>
</dbReference>
<dbReference type="GeneID" id="23301084"/>
<protein>
    <submittedName>
        <fullName evidence="1">Uncharacterized protein</fullName>
    </submittedName>
</protein>
<name>A0A0B7MJ10_9CAUD</name>
<accession>A0A0B7MJ10</accession>
<evidence type="ECO:0000313" key="2">
    <source>
        <dbReference type="Proteomes" id="UP000203896"/>
    </source>
</evidence>
<keyword evidence="2" id="KW-1185">Reference proteome</keyword>
<organism evidence="1 2">
    <name type="scientific">Enterobacteria phage GEC-3S</name>
    <dbReference type="NCBI Taxonomy" id="1222338"/>
    <lineage>
        <taxon>Viruses</taxon>
        <taxon>Duplodnaviria</taxon>
        <taxon>Heunggongvirae</taxon>
        <taxon>Uroviricota</taxon>
        <taxon>Caudoviricetes</taxon>
        <taxon>Pantevenvirales</taxon>
        <taxon>Straboviridae</taxon>
        <taxon>Krischvirus</taxon>
        <taxon>Krischvirus gec3s</taxon>
    </lineage>
</organism>
<proteinExistence type="predicted"/>